<feature type="compositionally biased region" description="Acidic residues" evidence="1">
    <location>
        <begin position="123"/>
        <end position="140"/>
    </location>
</feature>
<keyword evidence="5" id="KW-1185">Reference proteome</keyword>
<dbReference type="EMBL" id="CAMXCT030002986">
    <property type="protein sequence ID" value="CAL4789018.1"/>
    <property type="molecule type" value="Genomic_DNA"/>
</dbReference>
<evidence type="ECO:0000256" key="1">
    <source>
        <dbReference type="SAM" id="MobiDB-lite"/>
    </source>
</evidence>
<organism evidence="2">
    <name type="scientific">Cladocopium goreaui</name>
    <dbReference type="NCBI Taxonomy" id="2562237"/>
    <lineage>
        <taxon>Eukaryota</taxon>
        <taxon>Sar</taxon>
        <taxon>Alveolata</taxon>
        <taxon>Dinophyceae</taxon>
        <taxon>Suessiales</taxon>
        <taxon>Symbiodiniaceae</taxon>
        <taxon>Cladocopium</taxon>
    </lineage>
</organism>
<evidence type="ECO:0000313" key="3">
    <source>
        <dbReference type="EMBL" id="CAL1155081.1"/>
    </source>
</evidence>
<feature type="region of interest" description="Disordered" evidence="1">
    <location>
        <begin position="2726"/>
        <end position="2749"/>
    </location>
</feature>
<protein>
    <submittedName>
        <fullName evidence="4">Sulfur deprivation response regulator</fullName>
    </submittedName>
</protein>
<dbReference type="Proteomes" id="UP001152797">
    <property type="component" value="Unassembled WGS sequence"/>
</dbReference>
<feature type="compositionally biased region" description="Polar residues" evidence="1">
    <location>
        <begin position="534"/>
        <end position="544"/>
    </location>
</feature>
<sequence>MSSGEATCWIRELLAASQIQQPWRFSSHSCKCTLLTWAGMCTLFTREERTLLGHHVEPQTRSSTIYNRDSQILLQYKVLKLINLIRTGNLKPDVSRAERLSMMVQKGTKPLDEEVAEFWQDPDIEASDEDSQDVDLDEIGEPQSGLDNALESARDPVPLDGSDLTWYMHAFTGVVHAAHNASVGEEQRLLCGRATTVNLNLTDPDSAETKNNILIVIVSTVSVRAMALDSEAAFQSRALEVGISSADVQALKTGGINSYSRYAFCCAYQPGSGNEDVLFDYLESILGAKPAGADASNYRRLFFESHALALKDLESRLNRSDASELKILPLAEKVQRLEALKRKFPGIMLSTSMEPGHELIDRVVHQYEENCVKLVELSKCTSREQEIKSERSTSQLSFDAQGNIKVSKQSAVTECSINGEIKLRAAFTRRSLAYDLANIASFEVLESWSQLLFDRICQEPPTGYRHISTDQIIHADRKLWVKVAETTRSKVTGTTAEGIKNVDVALKELAHHPDVQFHMLPLPLRESSQSSSSNQRFQPYQQDRPQGAQQQKGKGKSGGKDQGKGRIQIPDGCAIKFGENKNKPICMKFNVGACRTNVKVALILSDLTQEHSQQTALDMVRQLRPIGIHLGLPCGTCSHARDRQLPEHLRGQHSAPPPLGSAEHLMGLPHLIGTNLAKVQAANKLYSSGLEFATAQEAECPKVLANRMAACLRRQAERQQLQLGPRLSSAQKARHAWGVQTVKGQPLIPEFKDFCHADAAQNQPGYRLLATPLQGAQHTELPSEDEKQHESEQKRVRKTFKYGIQWKPEEFFEQAKSVLHPKDPQKALPQVLKEAVIHVMGSSPVDVAKHRLSVVLTLHRKAAELATEEQQLKTMMDPQTAHVLANKRCHTKPPNFPDDCKPSLISVDELLESSVWRRKALMGAEQSKVEDSVQDDLHDATMKEVALGHLHGPYPEQEVTEHFGSDKWLFNPRFALYQGSENKVRAIDDGKRSALNLAYTTNFKLELYDVDTLAALVAAVTDSLRAGKVSFDMDDDTVCSVPVHPEVASDAWSGRTLDLSRAYKQLALDAFSISSQLCRGLGIICEQKHVDLVAVWIEDSRRVEPLAKRLRGDVNLDPLEEPLIRERFSGNNSSRWGTPTVSAVFGEALNTRPAGRRNLSDEEVNARKQREDQQKEYWSRELYLELKKFEAPALQHLEHCVSDRHLHMALAGRTRYNTLKRYVKTWMAFMQWLEAAKGVIDYPVPGDLVEYLFSRFDEPCGPTIPGMIVKAVTWMERTACIDDRMKVGESQVVLSVKDYIVEMLSKDSPPKRRAPRYPAVFLEALELMVENDTLLMGTRAVAWIKLFKIWASLRWDDIQKVVPKELKYYAGRMTTILRITKTTGPTKRVQELPVCVSEHAYVTSPFWLKTGFDLFKTHANFERDYMLPKLNRDWSSFRRSMATYNDVTSYSSYVRKAAKRPGTTEPLLDPSLSTFWTEHSERATLPTGLALLRTAKEERDMLGRWKPDGSDTYIRMYNGVVARLQQQYAKAVRANSRTGLLDERDVIESAMSWLTDRCEQLPEHQVQLIISHLEDSMRWQVQPGWELAGQVEEEDVPEVTPSVPNAQPLQVQKQQTEKDALKRGGADLRFTLSRNDVTDDLQAAFFTNGITTVQKFSSFFRSEEDLIQVMKDSFATDADDGLEARAQLASVICAWRETQTKQKRQAEVEAEMDTREWTKPIPTGDYINLRNAFMRAHGKVEDKVTPSKEYLEKKLQELENGEFRAELLSEVVSKDEVDPDIMVPVFDSKGSLSVKKGTTTVALPTGPEQLRRRLTVMLHCVMMLALKHTNREEIQDMSRDTMERYKDYILGDYVWGLSSTDLQGNQIQTPPWSLVLSYEHAVRKRAYNLMVTEHLKIGAALEQAWKCPVTKERHFITPLALYSKRSNPRRQGAFGHNRIGLTYGCKEAQRWRTSLLKVEMVDIQVKPHLDLTQKAVQDLGAIKSGQNFGKRPGSMWQFQQFSDVLQQEQDSDRQNYEVLKPDGRKLAGGLGSPRKCQPPGKDRSFHDGAGLLSMGRWDVEQRIWSKGVFWERLRKGTIELIEKHLGDERALDRACFEMAVRGEAGCHIVRDEKLKSDIRLFWIDLLKQHGSKQEGLDHVAPGQPFHLRLMKELLAFGEDADREFLLQGEVGYPVGVLTPLPRTPHCYEEQTAWRLEDDPHMQEEVWRSNYQSVGEHVQFVREHFTEECAEGLMERLTLDQAKTRFGDKIAISSLAVLVEQNHQGKKRVIHDATHGTKLNNRIRCRDKTRSPSAREKQYLLAYFQENKRSIFSLVGDISKAHRRFLHAPGERGLLACRVLDTDDHIYINNVGTFGVACASYWWGRIAGAGIRLVHELLGPQMPVELLLFADDLEALGASAGGRRGITLAFLYMSVLGFPFKWTKQRGGLRVEWIGLFSDYSVYKLGLSPSRARWMHDWVKELADTGTTTAKNFEQGLGRLGFAAMALTWERPFLGPLYSWCAAVRTKRGALRVPAMLRTILRFLAKRFLAGGDLQCPPPLKRQEGEQVIFFTDAKATEKSAWIGGFKQGTDGKVLAWFSEEVPLSRAPWLKLKKDPKRIIAALELLASLVAVKLWMQPAQQSSEAVCWLRGKTDNQSNTYALTKWMSTKFPLTIFIMEMSESLRLGRCNLTLDWVPREWNQMADDLTNQKFDKFSLQDRIRWDPFQQEWLVLEEFMVHANSFHDEMRKRKSEPQVQMPRKRKRVSSLKPW</sequence>
<evidence type="ECO:0000313" key="4">
    <source>
        <dbReference type="EMBL" id="CAL4789018.1"/>
    </source>
</evidence>
<feature type="region of interest" description="Disordered" evidence="1">
    <location>
        <begin position="525"/>
        <end position="568"/>
    </location>
</feature>
<comment type="caution">
    <text evidence="2">The sequence shown here is derived from an EMBL/GenBank/DDBJ whole genome shotgun (WGS) entry which is preliminary data.</text>
</comment>
<evidence type="ECO:0000313" key="5">
    <source>
        <dbReference type="Proteomes" id="UP001152797"/>
    </source>
</evidence>
<feature type="region of interest" description="Disordered" evidence="1">
    <location>
        <begin position="123"/>
        <end position="153"/>
    </location>
</feature>
<reference evidence="2" key="1">
    <citation type="submission" date="2022-10" db="EMBL/GenBank/DDBJ databases">
        <authorList>
            <person name="Chen Y."/>
            <person name="Dougan E. K."/>
            <person name="Chan C."/>
            <person name="Rhodes N."/>
            <person name="Thang M."/>
        </authorList>
    </citation>
    <scope>NUCLEOTIDE SEQUENCE</scope>
</reference>
<name>A0A9P1G6R6_9DINO</name>
<dbReference type="EMBL" id="CAMXCT020002986">
    <property type="protein sequence ID" value="CAL1155081.1"/>
    <property type="molecule type" value="Genomic_DNA"/>
</dbReference>
<gene>
    <name evidence="2" type="ORF">C1SCF055_LOCUS27729</name>
</gene>
<accession>A0A9P1G6R6</accession>
<dbReference type="PANTHER" id="PTHR33050">
    <property type="entry name" value="REVERSE TRANSCRIPTASE DOMAIN-CONTAINING PROTEIN"/>
    <property type="match status" value="1"/>
</dbReference>
<evidence type="ECO:0000313" key="2">
    <source>
        <dbReference type="EMBL" id="CAI4001706.1"/>
    </source>
</evidence>
<dbReference type="PANTHER" id="PTHR33050:SF7">
    <property type="entry name" value="RIBONUCLEASE H"/>
    <property type="match status" value="1"/>
</dbReference>
<feature type="compositionally biased region" description="Basic residues" evidence="1">
    <location>
        <begin position="2737"/>
        <end position="2749"/>
    </location>
</feature>
<proteinExistence type="predicted"/>
<dbReference type="EMBL" id="CAMXCT010002986">
    <property type="protein sequence ID" value="CAI4001706.1"/>
    <property type="molecule type" value="Genomic_DNA"/>
</dbReference>
<dbReference type="OrthoDB" id="442801at2759"/>
<dbReference type="InterPro" id="IPR052055">
    <property type="entry name" value="Hepadnavirus_pol/RT"/>
</dbReference>
<reference evidence="3" key="2">
    <citation type="submission" date="2024-04" db="EMBL/GenBank/DDBJ databases">
        <authorList>
            <person name="Chen Y."/>
            <person name="Shah S."/>
            <person name="Dougan E. K."/>
            <person name="Thang M."/>
            <person name="Chan C."/>
        </authorList>
    </citation>
    <scope>NUCLEOTIDE SEQUENCE [LARGE SCALE GENOMIC DNA]</scope>
</reference>